<evidence type="ECO:0000256" key="1">
    <source>
        <dbReference type="ARBA" id="ARBA00038054"/>
    </source>
</evidence>
<comment type="caution">
    <text evidence="3">The sequence shown here is derived from an EMBL/GenBank/DDBJ whole genome shotgun (WGS) entry which is preliminary data.</text>
</comment>
<evidence type="ECO:0000313" key="3">
    <source>
        <dbReference type="EMBL" id="KEZ85513.1"/>
    </source>
</evidence>
<reference evidence="3 4" key="1">
    <citation type="submission" date="2014-07" db="EMBL/GenBank/DDBJ databases">
        <title>Draft genome of Clostridium sulfidigenes 113A isolated from sediments associated with methane hydrate from Krishna Godavari basin.</title>
        <authorList>
            <person name="Honkalas V.S."/>
            <person name="Dabir A.P."/>
            <person name="Arora P."/>
            <person name="Dhakephalkar P.K."/>
        </authorList>
    </citation>
    <scope>NUCLEOTIDE SEQUENCE [LARGE SCALE GENOMIC DNA]</scope>
    <source>
        <strain evidence="3 4">113A</strain>
    </source>
</reference>
<dbReference type="GO" id="GO:0010181">
    <property type="term" value="F:FMN binding"/>
    <property type="evidence" value="ECO:0007669"/>
    <property type="project" value="InterPro"/>
</dbReference>
<dbReference type="SUPFAM" id="SSF50475">
    <property type="entry name" value="FMN-binding split barrel"/>
    <property type="match status" value="1"/>
</dbReference>
<dbReference type="Pfam" id="PF01613">
    <property type="entry name" value="Flavin_Reduct"/>
    <property type="match status" value="1"/>
</dbReference>
<comment type="similarity">
    <text evidence="1">Belongs to the flavoredoxin family.</text>
</comment>
<dbReference type="RefSeq" id="WP_035134516.1">
    <property type="nucleotide sequence ID" value="NZ_JPMD01000035.1"/>
</dbReference>
<dbReference type="AlphaFoldDB" id="A0A084J979"/>
<dbReference type="PANTHER" id="PTHR43567">
    <property type="entry name" value="FLAVOREDOXIN-RELATED-RELATED"/>
    <property type="match status" value="1"/>
</dbReference>
<dbReference type="EMBL" id="JPMD01000035">
    <property type="protein sequence ID" value="KEZ85513.1"/>
    <property type="molecule type" value="Genomic_DNA"/>
</dbReference>
<dbReference type="InterPro" id="IPR052174">
    <property type="entry name" value="Flavoredoxin"/>
</dbReference>
<dbReference type="GO" id="GO:0016646">
    <property type="term" value="F:oxidoreductase activity, acting on the CH-NH group of donors, NAD or NADP as acceptor"/>
    <property type="evidence" value="ECO:0007669"/>
    <property type="project" value="UniProtKB-ARBA"/>
</dbReference>
<sequence>MVDFKLFTEDLNVAIRNLHEKGAFLTVKAGDEVNTMTIGWGNVGFQWGKPIFTVLVRKHRHTFSIIEKADNFTVTIPLDDSLKEEIKFCGTKSGRDYDKFKECNLKLIPAKTVDTPIIEKSNVLTYECKIVYKQEMNPEFLSDSIKSSSYPAEDYHVLYVGEVEACYKL</sequence>
<dbReference type="eggNOG" id="COG1853">
    <property type="taxonomic scope" value="Bacteria"/>
</dbReference>
<organism evidence="3 4">
    <name type="scientific">Clostridium sulfidigenes</name>
    <dbReference type="NCBI Taxonomy" id="318464"/>
    <lineage>
        <taxon>Bacteria</taxon>
        <taxon>Bacillati</taxon>
        <taxon>Bacillota</taxon>
        <taxon>Clostridia</taxon>
        <taxon>Eubacteriales</taxon>
        <taxon>Clostridiaceae</taxon>
        <taxon>Clostridium</taxon>
    </lineage>
</organism>
<accession>A0A084J979</accession>
<dbReference type="STRING" id="318464.IO99_14735"/>
<keyword evidence="4" id="KW-1185">Reference proteome</keyword>
<evidence type="ECO:0000313" key="4">
    <source>
        <dbReference type="Proteomes" id="UP000028542"/>
    </source>
</evidence>
<feature type="domain" description="Flavin reductase like" evidence="2">
    <location>
        <begin position="23"/>
        <end position="167"/>
    </location>
</feature>
<dbReference type="InterPro" id="IPR012349">
    <property type="entry name" value="Split_barrel_FMN-bd"/>
</dbReference>
<gene>
    <name evidence="3" type="ORF">IO99_14735</name>
</gene>
<name>A0A084J979_9CLOT</name>
<dbReference type="Proteomes" id="UP000028542">
    <property type="component" value="Unassembled WGS sequence"/>
</dbReference>
<protein>
    <submittedName>
        <fullName evidence="3">Flavin reductase</fullName>
    </submittedName>
</protein>
<dbReference type="Gene3D" id="2.30.110.10">
    <property type="entry name" value="Electron Transport, Fmn-binding Protein, Chain A"/>
    <property type="match status" value="1"/>
</dbReference>
<dbReference type="PANTHER" id="PTHR43567:SF5">
    <property type="entry name" value="HYPOTHETICAL CYTOSOLIC PROTEIN"/>
    <property type="match status" value="1"/>
</dbReference>
<evidence type="ECO:0000259" key="2">
    <source>
        <dbReference type="Pfam" id="PF01613"/>
    </source>
</evidence>
<dbReference type="InterPro" id="IPR002563">
    <property type="entry name" value="Flavin_Rdtase-like_dom"/>
</dbReference>
<proteinExistence type="inferred from homology"/>